<dbReference type="AlphaFoldDB" id="A0AAV7NQ58"/>
<comment type="caution">
    <text evidence="2">The sequence shown here is derived from an EMBL/GenBank/DDBJ whole genome shotgun (WGS) entry which is preliminary data.</text>
</comment>
<keyword evidence="1" id="KW-1133">Transmembrane helix</keyword>
<feature type="transmembrane region" description="Helical" evidence="1">
    <location>
        <begin position="48"/>
        <end position="68"/>
    </location>
</feature>
<keyword evidence="3" id="KW-1185">Reference proteome</keyword>
<proteinExistence type="predicted"/>
<evidence type="ECO:0000256" key="1">
    <source>
        <dbReference type="SAM" id="Phobius"/>
    </source>
</evidence>
<dbReference type="Proteomes" id="UP001066276">
    <property type="component" value="Chromosome 8"/>
</dbReference>
<protein>
    <submittedName>
        <fullName evidence="2">Uncharacterized protein</fullName>
    </submittedName>
</protein>
<keyword evidence="1" id="KW-0472">Membrane</keyword>
<evidence type="ECO:0000313" key="2">
    <source>
        <dbReference type="EMBL" id="KAJ1118036.1"/>
    </source>
</evidence>
<keyword evidence="1" id="KW-0812">Transmembrane</keyword>
<reference evidence="2" key="1">
    <citation type="journal article" date="2022" name="bioRxiv">
        <title>Sequencing and chromosome-scale assembly of the giantPleurodeles waltlgenome.</title>
        <authorList>
            <person name="Brown T."/>
            <person name="Elewa A."/>
            <person name="Iarovenko S."/>
            <person name="Subramanian E."/>
            <person name="Araus A.J."/>
            <person name="Petzold A."/>
            <person name="Susuki M."/>
            <person name="Suzuki K.-i.T."/>
            <person name="Hayashi T."/>
            <person name="Toyoda A."/>
            <person name="Oliveira C."/>
            <person name="Osipova E."/>
            <person name="Leigh N.D."/>
            <person name="Simon A."/>
            <person name="Yun M.H."/>
        </authorList>
    </citation>
    <scope>NUCLEOTIDE SEQUENCE</scope>
    <source>
        <strain evidence="2">20211129_DDA</strain>
        <tissue evidence="2">Liver</tissue>
    </source>
</reference>
<evidence type="ECO:0000313" key="3">
    <source>
        <dbReference type="Proteomes" id="UP001066276"/>
    </source>
</evidence>
<name>A0AAV7NQ58_PLEWA</name>
<dbReference type="EMBL" id="JANPWB010000012">
    <property type="protein sequence ID" value="KAJ1118036.1"/>
    <property type="molecule type" value="Genomic_DNA"/>
</dbReference>
<gene>
    <name evidence="2" type="ORF">NDU88_006231</name>
</gene>
<organism evidence="2 3">
    <name type="scientific">Pleurodeles waltl</name>
    <name type="common">Iberian ribbed newt</name>
    <dbReference type="NCBI Taxonomy" id="8319"/>
    <lineage>
        <taxon>Eukaryota</taxon>
        <taxon>Metazoa</taxon>
        <taxon>Chordata</taxon>
        <taxon>Craniata</taxon>
        <taxon>Vertebrata</taxon>
        <taxon>Euteleostomi</taxon>
        <taxon>Amphibia</taxon>
        <taxon>Batrachia</taxon>
        <taxon>Caudata</taxon>
        <taxon>Salamandroidea</taxon>
        <taxon>Salamandridae</taxon>
        <taxon>Pleurodelinae</taxon>
        <taxon>Pleurodeles</taxon>
    </lineage>
</organism>
<sequence length="150" mass="15784">MPSPDKGVGALRVLGAIVLFPLLQSDLALMKGTSRASEMPAPFKGVGALRVLGAIVLFPLLQPGLALMKGASRASEMPAPDKGVGIDFGAGMPLNHQTHVGCRHLQQHHNAFCAHILEDAGVGLHLTVGLDFVEEGHHRPPLLRALVTLT</sequence>
<accession>A0AAV7NQ58</accession>